<evidence type="ECO:0000259" key="2">
    <source>
        <dbReference type="Pfam" id="PF02371"/>
    </source>
</evidence>
<dbReference type="GO" id="GO:0004803">
    <property type="term" value="F:transposase activity"/>
    <property type="evidence" value="ECO:0007669"/>
    <property type="project" value="InterPro"/>
</dbReference>
<dbReference type="InterPro" id="IPR047650">
    <property type="entry name" value="Transpos_IS110"/>
</dbReference>
<dbReference type="GO" id="GO:0006313">
    <property type="term" value="P:DNA transposition"/>
    <property type="evidence" value="ECO:0007669"/>
    <property type="project" value="InterPro"/>
</dbReference>
<evidence type="ECO:0000313" key="3">
    <source>
        <dbReference type="EMBL" id="AMO66964.1"/>
    </source>
</evidence>
<dbReference type="GO" id="GO:0003677">
    <property type="term" value="F:DNA binding"/>
    <property type="evidence" value="ECO:0007669"/>
    <property type="project" value="InterPro"/>
</dbReference>
<name>A0A127M157_9GAMM</name>
<feature type="domain" description="Transposase IS116/IS110/IS902 C-terminal" evidence="2">
    <location>
        <begin position="192"/>
        <end position="271"/>
    </location>
</feature>
<dbReference type="AlphaFoldDB" id="A0A127M157"/>
<dbReference type="Proteomes" id="UP000074119">
    <property type="component" value="Chromosome"/>
</dbReference>
<dbReference type="KEGG" id="zal:AZF00_01005"/>
<dbReference type="Pfam" id="PF01548">
    <property type="entry name" value="DEDD_Tnp_IS110"/>
    <property type="match status" value="1"/>
</dbReference>
<protein>
    <submittedName>
        <fullName evidence="3">Uncharacterized protein</fullName>
    </submittedName>
</protein>
<dbReference type="InterPro" id="IPR003346">
    <property type="entry name" value="Transposase_20"/>
</dbReference>
<proteinExistence type="predicted"/>
<sequence length="311" mass="34697">MTMHATLEGLGVDVAKEWLDIFNGCVVVRIDNTAKAIRAYLKSLPSDMPIAVEATNSYHEEFVHLALATGHTIYLVDACKVARYREAVGVRIKTDGADAQLLLRYLNAEIAHLRPYQLPPKAVKRMMTLLRARAKLTHSKAALKLSLAGIGEIAQTRNALFARFDHAIAVIDKKLVECVKQSGYIDDYNRCLTINGVGPLNAAALVAFYHRGEFSKADSFVSFMGLDVRVKESGRYRGKRKLTKKGNPEIRRLLFNAARVGARTEQWKPYYDALRERGLTTTAAAVAVSRKIAKLAFALMRDQTEYQPRMA</sequence>
<reference evidence="3 4" key="1">
    <citation type="submission" date="2015-12" db="EMBL/GenBank/DDBJ databases">
        <authorList>
            <person name="Shamseldin A."/>
            <person name="Moawad H."/>
            <person name="Abd El-Rahim W.M."/>
            <person name="Sadowsky M.J."/>
        </authorList>
    </citation>
    <scope>NUCLEOTIDE SEQUENCE [LARGE SCALE GENOMIC DNA]</scope>
    <source>
        <strain evidence="3 4">SM2</strain>
    </source>
</reference>
<dbReference type="RefSeq" id="WP_062382498.1">
    <property type="nucleotide sequence ID" value="NZ_CP014544.1"/>
</dbReference>
<feature type="domain" description="Transposase IS110-like N-terminal" evidence="1">
    <location>
        <begin position="29"/>
        <end position="147"/>
    </location>
</feature>
<dbReference type="PANTHER" id="PTHR33055">
    <property type="entry name" value="TRANSPOSASE FOR INSERTION SEQUENCE ELEMENT IS1111A"/>
    <property type="match status" value="1"/>
</dbReference>
<evidence type="ECO:0000313" key="4">
    <source>
        <dbReference type="Proteomes" id="UP000074119"/>
    </source>
</evidence>
<dbReference type="STRING" id="1470434.AZF00_01005"/>
<organism evidence="3 4">
    <name type="scientific">Zhongshania aliphaticivorans</name>
    <dbReference type="NCBI Taxonomy" id="1470434"/>
    <lineage>
        <taxon>Bacteria</taxon>
        <taxon>Pseudomonadati</taxon>
        <taxon>Pseudomonadota</taxon>
        <taxon>Gammaproteobacteria</taxon>
        <taxon>Cellvibrionales</taxon>
        <taxon>Spongiibacteraceae</taxon>
        <taxon>Zhongshania</taxon>
    </lineage>
</organism>
<dbReference type="Pfam" id="PF02371">
    <property type="entry name" value="Transposase_20"/>
    <property type="match status" value="1"/>
</dbReference>
<evidence type="ECO:0000259" key="1">
    <source>
        <dbReference type="Pfam" id="PF01548"/>
    </source>
</evidence>
<dbReference type="PANTHER" id="PTHR33055:SF13">
    <property type="entry name" value="TRANSPOSASE"/>
    <property type="match status" value="1"/>
</dbReference>
<gene>
    <name evidence="3" type="ORF">AZF00_01005</name>
</gene>
<accession>A0A127M157</accession>
<dbReference type="InterPro" id="IPR002525">
    <property type="entry name" value="Transp_IS110-like_N"/>
</dbReference>
<dbReference type="EMBL" id="CP014544">
    <property type="protein sequence ID" value="AMO66964.1"/>
    <property type="molecule type" value="Genomic_DNA"/>
</dbReference>